<dbReference type="HOGENOM" id="CLU_001771_6_3_3"/>
<keyword evidence="11" id="KW-1185">Reference proteome</keyword>
<dbReference type="SUPFAM" id="SSF56784">
    <property type="entry name" value="HAD-like"/>
    <property type="match status" value="1"/>
</dbReference>
<keyword evidence="7" id="KW-0479">Metal-binding</keyword>
<sequence length="758" mass="81878">MVKMKQVLLTSGNVSQKQTAAMERKSPTVIERTKPKTRQFQVTYRVVHSTPGRVRFRIPRIAHDSNYAQRLQRLLAAEPQVTSVRLKPAAASVVIRYLPSEPDSQMRSRLGKLIQLATNAALTIPENTTQVEKSPEPGNWSRLKLPTLATVISLVSGPLGLSFHPLIVGGTIALATIPVARRAMESIIGERRLNVDFLDLAAITIITAQRHFLTSCSMLGLIELGEAIRERTARSSHSQTLDLLSSLAKFVWVERNGEKQQIPIEQVQPEDTVIVYPGNQIPVDGQILQGKALIDEQKLTGEAMPVVRSEGDSVYASTLVREGQLYILAERIGADTLAGRTLKLLQDAPVHDTRVENYAAKIADRMVLPTLLLGGAIFALTRNAARAASILTIDFATGIRVSVPTTVMAAMLSAARQGILLRSGRALEQLARVDAIVFDKTGTLTQGDVAMIGIKTADPAISELDVLRLAAAAEQRITHPVAEAVIRYANYQEVIIPQRGEWDYQVGLGIQAQIEGQTVLVGSERFLVKEGIDLESFYTAHPEVKTTGYPTIYVASNGRLLGILQYTDPLRPESAEVIAMLRDEIGAEIHILTGDNCQRAATVAAQLNIPPSHTHAEAFPQRKAEVVQQLHEAGKTVAFVGDGLNDSAALAYADVSVSFRDGSDIARETADVVLMQNNLRGLVEAIAIARNAKQIIRQNTNIVAVPNLSGLAIAATVGLNPMTATLINNGSSVIAGVNGLRPALKGDKAAIEVEVASD</sequence>
<dbReference type="Pfam" id="PF00702">
    <property type="entry name" value="Hydrolase"/>
    <property type="match status" value="1"/>
</dbReference>
<dbReference type="Pfam" id="PF00122">
    <property type="entry name" value="E1-E2_ATPase"/>
    <property type="match status" value="1"/>
</dbReference>
<feature type="domain" description="P-type ATPase A" evidence="9">
    <location>
        <begin position="248"/>
        <end position="346"/>
    </location>
</feature>
<dbReference type="SUPFAM" id="SSF81653">
    <property type="entry name" value="Calcium ATPase, transduction domain A"/>
    <property type="match status" value="1"/>
</dbReference>
<dbReference type="EMBL" id="DS989879">
    <property type="protein sequence ID" value="EDX70878.1"/>
    <property type="molecule type" value="Genomic_DNA"/>
</dbReference>
<dbReference type="PRINTS" id="PR00119">
    <property type="entry name" value="CATATPASE"/>
</dbReference>
<dbReference type="Proteomes" id="UP000003835">
    <property type="component" value="Unassembled WGS sequence"/>
</dbReference>
<dbReference type="PROSITE" id="PS00154">
    <property type="entry name" value="ATPASE_E1_E2"/>
    <property type="match status" value="1"/>
</dbReference>
<dbReference type="Gene3D" id="3.40.1110.10">
    <property type="entry name" value="Calcium-transporting ATPase, cytoplasmic domain N"/>
    <property type="match status" value="1"/>
</dbReference>
<evidence type="ECO:0000256" key="2">
    <source>
        <dbReference type="ARBA" id="ARBA00006024"/>
    </source>
</evidence>
<dbReference type="InterPro" id="IPR051014">
    <property type="entry name" value="Cation_Transport_ATPase_IB"/>
</dbReference>
<keyword evidence="5" id="KW-1133">Transmembrane helix</keyword>
<dbReference type="AlphaFoldDB" id="B4W4L9"/>
<dbReference type="GO" id="GO:0005524">
    <property type="term" value="F:ATP binding"/>
    <property type="evidence" value="ECO:0007669"/>
    <property type="project" value="UniProtKB-UniRule"/>
</dbReference>
<evidence type="ECO:0000256" key="8">
    <source>
        <dbReference type="SAM" id="MobiDB-lite"/>
    </source>
</evidence>
<dbReference type="NCBIfam" id="TIGR01525">
    <property type="entry name" value="ATPase-IB_hvy"/>
    <property type="match status" value="1"/>
</dbReference>
<evidence type="ECO:0000256" key="5">
    <source>
        <dbReference type="ARBA" id="ARBA00022989"/>
    </source>
</evidence>
<dbReference type="InterPro" id="IPR044492">
    <property type="entry name" value="P_typ_ATPase_HD_dom"/>
</dbReference>
<dbReference type="InterPro" id="IPR001757">
    <property type="entry name" value="P_typ_ATPase"/>
</dbReference>
<dbReference type="NCBIfam" id="TIGR01512">
    <property type="entry name" value="ATPase-IB2_Cd"/>
    <property type="match status" value="1"/>
</dbReference>
<dbReference type="InterPro" id="IPR023299">
    <property type="entry name" value="ATPase_P-typ_cyto_dom_N"/>
</dbReference>
<dbReference type="InterPro" id="IPR023214">
    <property type="entry name" value="HAD_sf"/>
</dbReference>
<dbReference type="GO" id="GO:0019829">
    <property type="term" value="F:ATPase-coupled monoatomic cation transmembrane transporter activity"/>
    <property type="evidence" value="ECO:0007669"/>
    <property type="project" value="InterPro"/>
</dbReference>
<keyword evidence="6" id="KW-0472">Membrane</keyword>
<evidence type="ECO:0000256" key="6">
    <source>
        <dbReference type="ARBA" id="ARBA00023136"/>
    </source>
</evidence>
<dbReference type="eggNOG" id="COG2217">
    <property type="taxonomic scope" value="Bacteria"/>
</dbReference>
<dbReference type="Gene3D" id="3.40.50.1000">
    <property type="entry name" value="HAD superfamily/HAD-like"/>
    <property type="match status" value="1"/>
</dbReference>
<evidence type="ECO:0000256" key="3">
    <source>
        <dbReference type="ARBA" id="ARBA00022692"/>
    </source>
</evidence>
<keyword evidence="7" id="KW-1003">Cell membrane</keyword>
<comment type="similarity">
    <text evidence="2 7">Belongs to the cation transport ATPase (P-type) (TC 3.A.3) family. Type IB subfamily.</text>
</comment>
<dbReference type="PRINTS" id="PR00120">
    <property type="entry name" value="HATPASE"/>
</dbReference>
<dbReference type="Gene3D" id="2.70.150.10">
    <property type="entry name" value="Calcium-transporting ATPase, cytoplasmic transduction domain A"/>
    <property type="match status" value="1"/>
</dbReference>
<dbReference type="SFLD" id="SFLDF00027">
    <property type="entry name" value="p-type_atpase"/>
    <property type="match status" value="1"/>
</dbReference>
<evidence type="ECO:0000256" key="7">
    <source>
        <dbReference type="RuleBase" id="RU362081"/>
    </source>
</evidence>
<evidence type="ECO:0000313" key="11">
    <source>
        <dbReference type="Proteomes" id="UP000003835"/>
    </source>
</evidence>
<dbReference type="InterPro" id="IPR036412">
    <property type="entry name" value="HAD-like_sf"/>
</dbReference>
<dbReference type="InterPro" id="IPR059000">
    <property type="entry name" value="ATPase_P-type_domA"/>
</dbReference>
<feature type="compositionally biased region" description="Polar residues" evidence="8">
    <location>
        <begin position="8"/>
        <end position="19"/>
    </location>
</feature>
<dbReference type="GO" id="GO:0046872">
    <property type="term" value="F:metal ion binding"/>
    <property type="evidence" value="ECO:0007669"/>
    <property type="project" value="UniProtKB-KW"/>
</dbReference>
<dbReference type="InterPro" id="IPR027256">
    <property type="entry name" value="P-typ_ATPase_IB"/>
</dbReference>
<dbReference type="GO" id="GO:0005886">
    <property type="term" value="C:plasma membrane"/>
    <property type="evidence" value="ECO:0007669"/>
    <property type="project" value="UniProtKB-SubCell"/>
</dbReference>
<feature type="region of interest" description="Disordered" evidence="8">
    <location>
        <begin position="1"/>
        <end position="28"/>
    </location>
</feature>
<keyword evidence="4" id="KW-1278">Translocase</keyword>
<dbReference type="SFLD" id="SFLDG00002">
    <property type="entry name" value="C1.7:_P-type_atpase_like"/>
    <property type="match status" value="1"/>
</dbReference>
<organism evidence="10 11">
    <name type="scientific">Coleofasciculus chthonoplastes PCC 7420</name>
    <dbReference type="NCBI Taxonomy" id="118168"/>
    <lineage>
        <taxon>Bacteria</taxon>
        <taxon>Bacillati</taxon>
        <taxon>Cyanobacteriota</taxon>
        <taxon>Cyanophyceae</taxon>
        <taxon>Coleofasciculales</taxon>
        <taxon>Coleofasciculaceae</taxon>
        <taxon>Coleofasciculus</taxon>
    </lineage>
</organism>
<dbReference type="PANTHER" id="PTHR48085:SF5">
    <property type="entry name" value="CADMIUM_ZINC-TRANSPORTING ATPASE HMA4-RELATED"/>
    <property type="match status" value="1"/>
</dbReference>
<keyword evidence="7" id="KW-0067">ATP-binding</keyword>
<evidence type="ECO:0000259" key="9">
    <source>
        <dbReference type="Pfam" id="PF00122"/>
    </source>
</evidence>
<dbReference type="PANTHER" id="PTHR48085">
    <property type="entry name" value="CADMIUM/ZINC-TRANSPORTING ATPASE HMA2-RELATED"/>
    <property type="match status" value="1"/>
</dbReference>
<dbReference type="GO" id="GO:0016887">
    <property type="term" value="F:ATP hydrolysis activity"/>
    <property type="evidence" value="ECO:0007669"/>
    <property type="project" value="InterPro"/>
</dbReference>
<proteinExistence type="inferred from homology"/>
<dbReference type="InterPro" id="IPR008250">
    <property type="entry name" value="ATPase_P-typ_transduc_dom_A_sf"/>
</dbReference>
<dbReference type="InterPro" id="IPR018303">
    <property type="entry name" value="ATPase_P-typ_P_site"/>
</dbReference>
<name>B4W4L9_9CYAN</name>
<dbReference type="NCBIfam" id="TIGR01494">
    <property type="entry name" value="ATPase_P-type"/>
    <property type="match status" value="1"/>
</dbReference>
<evidence type="ECO:0000256" key="1">
    <source>
        <dbReference type="ARBA" id="ARBA00004141"/>
    </source>
</evidence>
<dbReference type="SFLD" id="SFLDS00003">
    <property type="entry name" value="Haloacid_Dehalogenase"/>
    <property type="match status" value="1"/>
</dbReference>
<protein>
    <submittedName>
        <fullName evidence="10">Heavy metal translocating P-type ATPase subfamily</fullName>
    </submittedName>
</protein>
<reference evidence="10 11" key="1">
    <citation type="submission" date="2008-07" db="EMBL/GenBank/DDBJ databases">
        <authorList>
            <person name="Tandeau de Marsac N."/>
            <person name="Ferriera S."/>
            <person name="Johnson J."/>
            <person name="Kravitz S."/>
            <person name="Beeson K."/>
            <person name="Sutton G."/>
            <person name="Rogers Y.-H."/>
            <person name="Friedman R."/>
            <person name="Frazier M."/>
            <person name="Venter J.C."/>
        </authorList>
    </citation>
    <scope>NUCLEOTIDE SEQUENCE [LARGE SCALE GENOMIC DNA]</scope>
    <source>
        <strain evidence="10 11">PCC 7420</strain>
    </source>
</reference>
<accession>B4W4L9</accession>
<dbReference type="STRING" id="118168.MC7420_8088"/>
<keyword evidence="7" id="KW-0547">Nucleotide-binding</keyword>
<comment type="subcellular location">
    <subcellularLocation>
        <location evidence="7">Cell membrane</location>
    </subcellularLocation>
    <subcellularLocation>
        <location evidence="1">Membrane</location>
        <topology evidence="1">Multi-pass membrane protein</topology>
    </subcellularLocation>
</comment>
<keyword evidence="3" id="KW-0812">Transmembrane</keyword>
<evidence type="ECO:0000256" key="4">
    <source>
        <dbReference type="ARBA" id="ARBA00022967"/>
    </source>
</evidence>
<evidence type="ECO:0000313" key="10">
    <source>
        <dbReference type="EMBL" id="EDX70878.1"/>
    </source>
</evidence>
<gene>
    <name evidence="10" type="ORF">MC7420_8088</name>
</gene>